<dbReference type="Gene3D" id="1.20.1260.100">
    <property type="entry name" value="TspO/MBR protein"/>
    <property type="match status" value="1"/>
</dbReference>
<evidence type="ECO:0000256" key="4">
    <source>
        <dbReference type="ARBA" id="ARBA00022989"/>
    </source>
</evidence>
<evidence type="ECO:0000313" key="10">
    <source>
        <dbReference type="Proteomes" id="UP000560000"/>
    </source>
</evidence>
<evidence type="ECO:0000256" key="1">
    <source>
        <dbReference type="ARBA" id="ARBA00004141"/>
    </source>
</evidence>
<comment type="similarity">
    <text evidence="2">Belongs to the TspO/BZRP family.</text>
</comment>
<protein>
    <submittedName>
        <fullName evidence="8">Tryptophan-rich sensory protein</fullName>
    </submittedName>
</protein>
<dbReference type="HOGENOM" id="CLU_091805_2_0_6"/>
<keyword evidence="5 6" id="KW-0472">Membrane</keyword>
<keyword evidence="9" id="KW-1185">Reference proteome</keyword>
<feature type="transmembrane region" description="Helical" evidence="6">
    <location>
        <begin position="72"/>
        <end position="89"/>
    </location>
</feature>
<dbReference type="EMBL" id="JACHET010000001">
    <property type="protein sequence ID" value="MBB6183580.1"/>
    <property type="molecule type" value="Genomic_DNA"/>
</dbReference>
<dbReference type="Proteomes" id="UP000560000">
    <property type="component" value="Unassembled WGS sequence"/>
</dbReference>
<name>A0A099CWN5_9GAMM</name>
<reference evidence="8 10" key="2">
    <citation type="submission" date="2020-08" db="EMBL/GenBank/DDBJ databases">
        <title>Genomic Encyclopedia of Type Strains, Phase IV (KMG-IV): sequencing the most valuable type-strain genomes for metagenomic binning, comparative biology and taxonomic classification.</title>
        <authorList>
            <person name="Goeker M."/>
        </authorList>
    </citation>
    <scope>NUCLEOTIDE SEQUENCE [LARGE SCALE GENOMIC DNA]</scope>
    <source>
        <strain evidence="8 10">DSM 107085</strain>
    </source>
</reference>
<comment type="caution">
    <text evidence="7">The sequence shown here is derived from an EMBL/GenBank/DDBJ whole genome shotgun (WGS) entry which is preliminary data.</text>
</comment>
<dbReference type="PANTHER" id="PTHR10057">
    <property type="entry name" value="PERIPHERAL-TYPE BENZODIAZEPINE RECEPTOR"/>
    <property type="match status" value="1"/>
</dbReference>
<feature type="transmembrane region" description="Helical" evidence="6">
    <location>
        <begin position="95"/>
        <end position="118"/>
    </location>
</feature>
<dbReference type="InterPro" id="IPR038330">
    <property type="entry name" value="TspO/MBR-related_sf"/>
</dbReference>
<dbReference type="OrthoDB" id="9795496at2"/>
<sequence length="152" mass="17159">MRTWMILVVCLLLVTLTAASGSLFMPGDWYAQLQKPTFTPPNLAFPIAWTLLYLCMAVAGWRAWLRRGFDGAMVLWLVQLALNALWSYVVFGRHLLGAGAIEIGLLWLAILATMIAFFRRDRLAGWLMTPYLAWVSFALVLNVALWQLNPSV</sequence>
<dbReference type="GO" id="GO:0033013">
    <property type="term" value="P:tetrapyrrole metabolic process"/>
    <property type="evidence" value="ECO:0007669"/>
    <property type="project" value="UniProtKB-ARBA"/>
</dbReference>
<evidence type="ECO:0000256" key="5">
    <source>
        <dbReference type="ARBA" id="ARBA00023136"/>
    </source>
</evidence>
<feature type="transmembrane region" description="Helical" evidence="6">
    <location>
        <begin position="130"/>
        <end position="148"/>
    </location>
</feature>
<dbReference type="CDD" id="cd15904">
    <property type="entry name" value="TSPO_MBR"/>
    <property type="match status" value="1"/>
</dbReference>
<dbReference type="FunFam" id="1.20.1260.100:FF:000001">
    <property type="entry name" value="translocator protein 2"/>
    <property type="match status" value="1"/>
</dbReference>
<dbReference type="RefSeq" id="WP_043100483.1">
    <property type="nucleotide sequence ID" value="NZ_JACHET010000001.1"/>
</dbReference>
<dbReference type="AlphaFoldDB" id="A0A099CWN5"/>
<dbReference type="Pfam" id="PF03073">
    <property type="entry name" value="TspO_MBR"/>
    <property type="match status" value="1"/>
</dbReference>
<keyword evidence="4 6" id="KW-1133">Transmembrane helix</keyword>
<dbReference type="GO" id="GO:0016020">
    <property type="term" value="C:membrane"/>
    <property type="evidence" value="ECO:0007669"/>
    <property type="project" value="UniProtKB-SubCell"/>
</dbReference>
<dbReference type="Proteomes" id="UP000029708">
    <property type="component" value="Unassembled WGS sequence"/>
</dbReference>
<evidence type="ECO:0000256" key="6">
    <source>
        <dbReference type="SAM" id="Phobius"/>
    </source>
</evidence>
<dbReference type="PIRSF" id="PIRSF005859">
    <property type="entry name" value="PBR"/>
    <property type="match status" value="1"/>
</dbReference>
<reference evidence="7 9" key="1">
    <citation type="submission" date="2014-09" db="EMBL/GenBank/DDBJ databases">
        <title>Xanthomonadaceae 3.5X direct submission.</title>
        <authorList>
            <person name="Fang T."/>
            <person name="Wang H."/>
        </authorList>
    </citation>
    <scope>NUCLEOTIDE SEQUENCE [LARGE SCALE GENOMIC DNA]</scope>
    <source>
        <strain evidence="7 9">3.5X</strain>
    </source>
</reference>
<feature type="transmembrane region" description="Helical" evidence="6">
    <location>
        <begin position="45"/>
        <end position="65"/>
    </location>
</feature>
<evidence type="ECO:0000313" key="8">
    <source>
        <dbReference type="EMBL" id="MBB6183580.1"/>
    </source>
</evidence>
<evidence type="ECO:0000313" key="7">
    <source>
        <dbReference type="EMBL" id="KGI78027.1"/>
    </source>
</evidence>
<gene>
    <name evidence="8" type="ORF">HNQ86_000925</name>
    <name evidence="7" type="ORF">LF63_0106525</name>
</gene>
<accession>A0A099CWN5</accession>
<evidence type="ECO:0000256" key="3">
    <source>
        <dbReference type="ARBA" id="ARBA00022692"/>
    </source>
</evidence>
<keyword evidence="3 6" id="KW-0812">Transmembrane</keyword>
<dbReference type="STRING" id="1543381.LF63_0106525"/>
<evidence type="ECO:0000313" key="9">
    <source>
        <dbReference type="Proteomes" id="UP000029708"/>
    </source>
</evidence>
<dbReference type="EMBL" id="JROI01000010">
    <property type="protein sequence ID" value="KGI78027.1"/>
    <property type="molecule type" value="Genomic_DNA"/>
</dbReference>
<evidence type="ECO:0000256" key="2">
    <source>
        <dbReference type="ARBA" id="ARBA00007524"/>
    </source>
</evidence>
<dbReference type="PANTHER" id="PTHR10057:SF0">
    <property type="entry name" value="TRANSLOCATOR PROTEIN"/>
    <property type="match status" value="1"/>
</dbReference>
<proteinExistence type="inferred from homology"/>
<dbReference type="InterPro" id="IPR004307">
    <property type="entry name" value="TspO_MBR"/>
</dbReference>
<organism evidence="7 9">
    <name type="scientific">Oleiagrimonas soli</name>
    <dbReference type="NCBI Taxonomy" id="1543381"/>
    <lineage>
        <taxon>Bacteria</taxon>
        <taxon>Pseudomonadati</taxon>
        <taxon>Pseudomonadota</taxon>
        <taxon>Gammaproteobacteria</taxon>
        <taxon>Lysobacterales</taxon>
        <taxon>Rhodanobacteraceae</taxon>
        <taxon>Oleiagrimonas</taxon>
    </lineage>
</organism>
<comment type="subcellular location">
    <subcellularLocation>
        <location evidence="1">Membrane</location>
        <topology evidence="1">Multi-pass membrane protein</topology>
    </subcellularLocation>
</comment>